<dbReference type="Proteomes" id="UP000723463">
    <property type="component" value="Unassembled WGS sequence"/>
</dbReference>
<dbReference type="Gene3D" id="1.10.510.10">
    <property type="entry name" value="Transferase(Phosphotransferase) domain 1"/>
    <property type="match status" value="1"/>
</dbReference>
<dbReference type="AlphaFoldDB" id="A0A9P6K7U7"/>
<dbReference type="InterPro" id="IPR011009">
    <property type="entry name" value="Kinase-like_dom_sf"/>
</dbReference>
<evidence type="ECO:0000313" key="3">
    <source>
        <dbReference type="Proteomes" id="UP000723463"/>
    </source>
</evidence>
<dbReference type="InterPro" id="IPR000719">
    <property type="entry name" value="Prot_kinase_dom"/>
</dbReference>
<evidence type="ECO:0000259" key="1">
    <source>
        <dbReference type="PROSITE" id="PS50011"/>
    </source>
</evidence>
<dbReference type="SUPFAM" id="SSF56112">
    <property type="entry name" value="Protein kinase-like (PK-like)"/>
    <property type="match status" value="1"/>
</dbReference>
<evidence type="ECO:0000313" key="2">
    <source>
        <dbReference type="EMBL" id="KAF9550486.1"/>
    </source>
</evidence>
<dbReference type="GO" id="GO:0004713">
    <property type="term" value="F:protein tyrosine kinase activity"/>
    <property type="evidence" value="ECO:0007669"/>
    <property type="project" value="InterPro"/>
</dbReference>
<dbReference type="PANTHER" id="PTHR44329">
    <property type="entry name" value="SERINE/THREONINE-PROTEIN KINASE TNNI3K-RELATED"/>
    <property type="match status" value="1"/>
</dbReference>
<name>A0A9P6K7U7_9FUNG</name>
<reference evidence="2" key="1">
    <citation type="journal article" date="2020" name="Fungal Divers.">
        <title>Resolving the Mortierellaceae phylogeny through synthesis of multi-gene phylogenetics and phylogenomics.</title>
        <authorList>
            <person name="Vandepol N."/>
            <person name="Liber J."/>
            <person name="Desiro A."/>
            <person name="Na H."/>
            <person name="Kennedy M."/>
            <person name="Barry K."/>
            <person name="Grigoriev I.V."/>
            <person name="Miller A.N."/>
            <person name="O'Donnell K."/>
            <person name="Stajich J.E."/>
            <person name="Bonito G."/>
        </authorList>
    </citation>
    <scope>NUCLEOTIDE SEQUENCE</scope>
    <source>
        <strain evidence="2">NRRL 2591</strain>
    </source>
</reference>
<comment type="caution">
    <text evidence="2">The sequence shown here is derived from an EMBL/GenBank/DDBJ whole genome shotgun (WGS) entry which is preliminary data.</text>
</comment>
<dbReference type="InterPro" id="IPR020635">
    <property type="entry name" value="Tyr_kinase_cat_dom"/>
</dbReference>
<dbReference type="SMART" id="SM00219">
    <property type="entry name" value="TyrKc"/>
    <property type="match status" value="1"/>
</dbReference>
<dbReference type="InterPro" id="IPR001245">
    <property type="entry name" value="Ser-Thr/Tyr_kinase_cat_dom"/>
</dbReference>
<dbReference type="PROSITE" id="PS50011">
    <property type="entry name" value="PROTEIN_KINASE_DOM"/>
    <property type="match status" value="1"/>
</dbReference>
<dbReference type="InterPro" id="IPR008266">
    <property type="entry name" value="Tyr_kinase_AS"/>
</dbReference>
<accession>A0A9P6K7U7</accession>
<proteinExistence type="predicted"/>
<gene>
    <name evidence="2" type="ORF">EC957_000160</name>
</gene>
<dbReference type="PROSITE" id="PS00109">
    <property type="entry name" value="PROTEIN_KINASE_TYR"/>
    <property type="match status" value="1"/>
</dbReference>
<dbReference type="EMBL" id="JAAAXW010000010">
    <property type="protein sequence ID" value="KAF9550486.1"/>
    <property type="molecule type" value="Genomic_DNA"/>
</dbReference>
<dbReference type="GO" id="GO:0005524">
    <property type="term" value="F:ATP binding"/>
    <property type="evidence" value="ECO:0007669"/>
    <property type="project" value="InterPro"/>
</dbReference>
<dbReference type="GO" id="GO:0004674">
    <property type="term" value="F:protein serine/threonine kinase activity"/>
    <property type="evidence" value="ECO:0007669"/>
    <property type="project" value="TreeGrafter"/>
</dbReference>
<dbReference type="Pfam" id="PF07714">
    <property type="entry name" value="PK_Tyr_Ser-Thr"/>
    <property type="match status" value="1"/>
</dbReference>
<dbReference type="InterPro" id="IPR051681">
    <property type="entry name" value="Ser/Thr_Kinases-Pseudokinases"/>
</dbReference>
<feature type="domain" description="Protein kinase" evidence="1">
    <location>
        <begin position="104"/>
        <end position="356"/>
    </location>
</feature>
<keyword evidence="3" id="KW-1185">Reference proteome</keyword>
<sequence>MKELVATLGACRADLTKFSGLGFVMRLLKSGSIPEINNEHSKNLDLWLSVATERLSDKELREEIQGAIMFKKGVTRHQKEGLAILKSDTSVQVSELPTVFIADLDIHEEVGKFPFGTIYTGFLKDKNGSSKPVYIRKLSTELTGADLRLVWTSIRLSRCLVDCQNILFVHGICQGRMIVTDTTTHGPLNGLTMNDRQKVAIARKVADALMSIHDVAAGNECIVHRDIRAANILIDQGSDVDAEMEPKITGFEMCKQSTSRTGKYPDIDEGYRRWWSPERTDKYGTSTKSDIFAFGVLMYEISTGKEPEDGDLVEMEGMRICPQYTALMERCLDSHYDARPSILQVAKDLLSIENILMDEMREP</sequence>
<protein>
    <recommendedName>
        <fullName evidence="1">Protein kinase domain-containing protein</fullName>
    </recommendedName>
</protein>
<organism evidence="2 3">
    <name type="scientific">Mortierella hygrophila</name>
    <dbReference type="NCBI Taxonomy" id="979708"/>
    <lineage>
        <taxon>Eukaryota</taxon>
        <taxon>Fungi</taxon>
        <taxon>Fungi incertae sedis</taxon>
        <taxon>Mucoromycota</taxon>
        <taxon>Mortierellomycotina</taxon>
        <taxon>Mortierellomycetes</taxon>
        <taxon>Mortierellales</taxon>
        <taxon>Mortierellaceae</taxon>
        <taxon>Mortierella</taxon>
    </lineage>
</organism>